<proteinExistence type="predicted"/>
<gene>
    <name evidence="2" type="ORF">Q0590_06705</name>
</gene>
<evidence type="ECO:0000313" key="3">
    <source>
        <dbReference type="Proteomes" id="UP001168528"/>
    </source>
</evidence>
<comment type="caution">
    <text evidence="2">The sequence shown here is derived from an EMBL/GenBank/DDBJ whole genome shotgun (WGS) entry which is preliminary data.</text>
</comment>
<name>A0ABT8R1G4_9BACT</name>
<keyword evidence="3" id="KW-1185">Reference proteome</keyword>
<organism evidence="2 3">
    <name type="scientific">Rhodocytophaga aerolata</name>
    <dbReference type="NCBI Taxonomy" id="455078"/>
    <lineage>
        <taxon>Bacteria</taxon>
        <taxon>Pseudomonadati</taxon>
        <taxon>Bacteroidota</taxon>
        <taxon>Cytophagia</taxon>
        <taxon>Cytophagales</taxon>
        <taxon>Rhodocytophagaceae</taxon>
        <taxon>Rhodocytophaga</taxon>
    </lineage>
</organism>
<dbReference type="Proteomes" id="UP001168528">
    <property type="component" value="Unassembled WGS sequence"/>
</dbReference>
<sequence>MKTIIATFAFALTSLVVTAQKRLVAEVYPSAVMMHESDEVVLTRNSGYSTANAEVYLVKDDKAKVMAFYHKKHKRSEKILPCENGDQYLEVQTQQNDDHGLLSAGIVISSNPYKKTDYEDIGGFDELRELVKLGYHSQEEFDKVYDRYKYLNHAFFNSTSEEDKTEGGLLTVQEQLYKKYLEKVLPVDMAAQLEAMVVSIEKLTEERKYEEAHTLTGKLQAEMDKAATGFHQTDTWATWMEYFATLEKNAFKTMVIIHKPISQWHMDDAIVLQN</sequence>
<evidence type="ECO:0000313" key="2">
    <source>
        <dbReference type="EMBL" id="MDO1445934.1"/>
    </source>
</evidence>
<evidence type="ECO:0000256" key="1">
    <source>
        <dbReference type="SAM" id="SignalP"/>
    </source>
</evidence>
<accession>A0ABT8R1G4</accession>
<keyword evidence="1" id="KW-0732">Signal</keyword>
<feature type="signal peptide" evidence="1">
    <location>
        <begin position="1"/>
        <end position="19"/>
    </location>
</feature>
<dbReference type="RefSeq" id="WP_302036731.1">
    <property type="nucleotide sequence ID" value="NZ_JAUKPO010000002.1"/>
</dbReference>
<feature type="chain" id="PRO_5045723381" evidence="1">
    <location>
        <begin position="20"/>
        <end position="274"/>
    </location>
</feature>
<protein>
    <submittedName>
        <fullName evidence="2">Uncharacterized protein</fullName>
    </submittedName>
</protein>
<dbReference type="EMBL" id="JAUKPO010000002">
    <property type="protein sequence ID" value="MDO1445934.1"/>
    <property type="molecule type" value="Genomic_DNA"/>
</dbReference>
<reference evidence="2" key="1">
    <citation type="submission" date="2023-07" db="EMBL/GenBank/DDBJ databases">
        <title>The genome sequence of Rhodocytophaga aerolata KACC 12507.</title>
        <authorList>
            <person name="Zhang X."/>
        </authorList>
    </citation>
    <scope>NUCLEOTIDE SEQUENCE</scope>
    <source>
        <strain evidence="2">KACC 12507</strain>
    </source>
</reference>